<name>A0AAV4PHJ2_CAEEX</name>
<dbReference type="AlphaFoldDB" id="A0AAV4PHJ2"/>
<comment type="caution">
    <text evidence="1">The sequence shown here is derived from an EMBL/GenBank/DDBJ whole genome shotgun (WGS) entry which is preliminary data.</text>
</comment>
<keyword evidence="2" id="KW-1185">Reference proteome</keyword>
<evidence type="ECO:0000313" key="1">
    <source>
        <dbReference type="EMBL" id="GIX96917.1"/>
    </source>
</evidence>
<sequence>MLGFPARLGQRRVVFSLFVGYRSWPGVCRQPLHQDSTACAIPNHCKHPWGSRMAVARNSRIILSLNISHQGQNWYVCIVPVDRPSVCPGPPLDPPRVRLKEVSGSASRCTNYIFESWDKNKNKPVAECHASSALLSEHSRSLEPARTSGYSHTAITITHQKPARAKILTA</sequence>
<proteinExistence type="predicted"/>
<gene>
    <name evidence="1" type="ORF">CEXT_711941</name>
</gene>
<accession>A0AAV4PHJ2</accession>
<evidence type="ECO:0000313" key="2">
    <source>
        <dbReference type="Proteomes" id="UP001054945"/>
    </source>
</evidence>
<organism evidence="1 2">
    <name type="scientific">Caerostris extrusa</name>
    <name type="common">Bark spider</name>
    <name type="synonym">Caerostris bankana</name>
    <dbReference type="NCBI Taxonomy" id="172846"/>
    <lineage>
        <taxon>Eukaryota</taxon>
        <taxon>Metazoa</taxon>
        <taxon>Ecdysozoa</taxon>
        <taxon>Arthropoda</taxon>
        <taxon>Chelicerata</taxon>
        <taxon>Arachnida</taxon>
        <taxon>Araneae</taxon>
        <taxon>Araneomorphae</taxon>
        <taxon>Entelegynae</taxon>
        <taxon>Araneoidea</taxon>
        <taxon>Araneidae</taxon>
        <taxon>Caerostris</taxon>
    </lineage>
</organism>
<reference evidence="1 2" key="1">
    <citation type="submission" date="2021-06" db="EMBL/GenBank/DDBJ databases">
        <title>Caerostris extrusa draft genome.</title>
        <authorList>
            <person name="Kono N."/>
            <person name="Arakawa K."/>
        </authorList>
    </citation>
    <scope>NUCLEOTIDE SEQUENCE [LARGE SCALE GENOMIC DNA]</scope>
</reference>
<dbReference type="Proteomes" id="UP001054945">
    <property type="component" value="Unassembled WGS sequence"/>
</dbReference>
<protein>
    <submittedName>
        <fullName evidence="1">Uncharacterized protein</fullName>
    </submittedName>
</protein>
<dbReference type="EMBL" id="BPLR01004711">
    <property type="protein sequence ID" value="GIX96917.1"/>
    <property type="molecule type" value="Genomic_DNA"/>
</dbReference>